<accession>A0A9P6VUG2</accession>
<dbReference type="PANTHER" id="PTHR11080:SF2">
    <property type="entry name" value="LD05707P"/>
    <property type="match status" value="1"/>
</dbReference>
<evidence type="ECO:0000256" key="7">
    <source>
        <dbReference type="ARBA" id="ARBA00043224"/>
    </source>
</evidence>
<keyword evidence="12" id="KW-1185">Reference proteome</keyword>
<reference evidence="11 12" key="1">
    <citation type="submission" date="2020-11" db="EMBL/GenBank/DDBJ databases">
        <title>Kefir isolates.</title>
        <authorList>
            <person name="Marcisauskas S."/>
            <person name="Kim Y."/>
            <person name="Blasche S."/>
        </authorList>
    </citation>
    <scope>NUCLEOTIDE SEQUENCE [LARGE SCALE GENOMIC DNA]</scope>
    <source>
        <strain evidence="11 12">KR</strain>
    </source>
</reference>
<evidence type="ECO:0000313" key="12">
    <source>
        <dbReference type="Proteomes" id="UP000777482"/>
    </source>
</evidence>
<evidence type="ECO:0000313" key="11">
    <source>
        <dbReference type="EMBL" id="KAG0656036.1"/>
    </source>
</evidence>
<evidence type="ECO:0000256" key="8">
    <source>
        <dbReference type="SAM" id="MobiDB-lite"/>
    </source>
</evidence>
<protein>
    <recommendedName>
        <fullName evidence="6">nicotinamidase</fullName>
        <ecNumber evidence="6">3.5.1.19</ecNumber>
    </recommendedName>
    <alternativeName>
        <fullName evidence="7">Nicotinamide deamidase</fullName>
    </alternativeName>
</protein>
<comment type="similarity">
    <text evidence="1">Belongs to the isochorismatase family.</text>
</comment>
<evidence type="ECO:0000256" key="6">
    <source>
        <dbReference type="ARBA" id="ARBA00039017"/>
    </source>
</evidence>
<proteinExistence type="inferred from homology"/>
<feature type="compositionally biased region" description="Basic and acidic residues" evidence="8">
    <location>
        <begin position="38"/>
        <end position="51"/>
    </location>
</feature>
<feature type="signal peptide" evidence="9">
    <location>
        <begin position="1"/>
        <end position="17"/>
    </location>
</feature>
<evidence type="ECO:0000256" key="2">
    <source>
        <dbReference type="ARBA" id="ARBA00022642"/>
    </source>
</evidence>
<dbReference type="OrthoDB" id="1739143at2759"/>
<gene>
    <name evidence="11" type="primary">PNC1</name>
    <name evidence="11" type="ORF">C6P46_000468</name>
</gene>
<evidence type="ECO:0000256" key="4">
    <source>
        <dbReference type="ARBA" id="ARBA00022801"/>
    </source>
</evidence>
<dbReference type="Pfam" id="PF00857">
    <property type="entry name" value="Isochorismatase"/>
    <property type="match status" value="1"/>
</dbReference>
<dbReference type="InterPro" id="IPR036380">
    <property type="entry name" value="Isochorismatase-like_sf"/>
</dbReference>
<dbReference type="EC" id="3.5.1.19" evidence="6"/>
<dbReference type="GO" id="GO:0008936">
    <property type="term" value="F:nicotinamidase activity"/>
    <property type="evidence" value="ECO:0007669"/>
    <property type="project" value="UniProtKB-EC"/>
</dbReference>
<dbReference type="InterPro" id="IPR052347">
    <property type="entry name" value="Isochorismatase_Nicotinamidase"/>
</dbReference>
<dbReference type="InterPro" id="IPR000868">
    <property type="entry name" value="Isochorismatase-like_dom"/>
</dbReference>
<evidence type="ECO:0000256" key="3">
    <source>
        <dbReference type="ARBA" id="ARBA00022723"/>
    </source>
</evidence>
<name>A0A9P6VUG2_RHOMI</name>
<dbReference type="SUPFAM" id="SSF52499">
    <property type="entry name" value="Isochorismatase-like hydrolases"/>
    <property type="match status" value="1"/>
</dbReference>
<comment type="pathway">
    <text evidence="5">Cofactor biosynthesis; nicotinate biosynthesis; nicotinate from nicotinamide: step 1/1.</text>
</comment>
<dbReference type="EMBL" id="PUHQ01000105">
    <property type="protein sequence ID" value="KAG0656036.1"/>
    <property type="molecule type" value="Genomic_DNA"/>
</dbReference>
<dbReference type="PANTHER" id="PTHR11080">
    <property type="entry name" value="PYRAZINAMIDASE/NICOTINAMIDASE"/>
    <property type="match status" value="1"/>
</dbReference>
<keyword evidence="2" id="KW-0662">Pyridine nucleotide biosynthesis</keyword>
<organism evidence="11 12">
    <name type="scientific">Rhodotorula mucilaginosa</name>
    <name type="common">Yeast</name>
    <name type="synonym">Rhodotorula rubra</name>
    <dbReference type="NCBI Taxonomy" id="5537"/>
    <lineage>
        <taxon>Eukaryota</taxon>
        <taxon>Fungi</taxon>
        <taxon>Dikarya</taxon>
        <taxon>Basidiomycota</taxon>
        <taxon>Pucciniomycotina</taxon>
        <taxon>Microbotryomycetes</taxon>
        <taxon>Sporidiobolales</taxon>
        <taxon>Sporidiobolaceae</taxon>
        <taxon>Rhodotorula</taxon>
    </lineage>
</organism>
<sequence length="322" mass="35757">MIILLLLVSSQPGQNQGVQMKLNSTGTWQQKSCKVETHSKGLARDTRRGPHETAISPKAFSDPMRRALLLIDIQNDFLPPHGALAVPQGDAILPCVYRLLEEGEWAVVLASQVSSPGLWVGWNGLSSDPPRFLQDYHPPRHVSFASRWPGGKPFTSQTTQHPRTQREIRQELWPDHCVQGTPGCEFERGVQERLDERRRRDGSDSCNVIQKGIDVDLDAYSAFAVPLAEQDTESDPAHSTLARLLNDAEVEQIVVVGLALDFCVRQSVSDAVKVREALGKQWDIVVVREGVKSVDPDQKQLVTEDLQAQGVRFLGVQDLLPP</sequence>
<dbReference type="GO" id="GO:0019363">
    <property type="term" value="P:pyridine nucleotide biosynthetic process"/>
    <property type="evidence" value="ECO:0007669"/>
    <property type="project" value="UniProtKB-KW"/>
</dbReference>
<dbReference type="Proteomes" id="UP000777482">
    <property type="component" value="Unassembled WGS sequence"/>
</dbReference>
<feature type="chain" id="PRO_5040329002" description="nicotinamidase" evidence="9">
    <location>
        <begin position="18"/>
        <end position="322"/>
    </location>
</feature>
<dbReference type="AlphaFoldDB" id="A0A9P6VUG2"/>
<keyword evidence="4" id="KW-0378">Hydrolase</keyword>
<dbReference type="GO" id="GO:0046872">
    <property type="term" value="F:metal ion binding"/>
    <property type="evidence" value="ECO:0007669"/>
    <property type="project" value="UniProtKB-KW"/>
</dbReference>
<evidence type="ECO:0000256" key="9">
    <source>
        <dbReference type="SAM" id="SignalP"/>
    </source>
</evidence>
<evidence type="ECO:0000259" key="10">
    <source>
        <dbReference type="Pfam" id="PF00857"/>
    </source>
</evidence>
<dbReference type="Gene3D" id="3.40.50.850">
    <property type="entry name" value="Isochorismatase-like"/>
    <property type="match status" value="1"/>
</dbReference>
<keyword evidence="9" id="KW-0732">Signal</keyword>
<evidence type="ECO:0000256" key="5">
    <source>
        <dbReference type="ARBA" id="ARBA00037900"/>
    </source>
</evidence>
<comment type="caution">
    <text evidence="11">The sequence shown here is derived from an EMBL/GenBank/DDBJ whole genome shotgun (WGS) entry which is preliminary data.</text>
</comment>
<evidence type="ECO:0000256" key="1">
    <source>
        <dbReference type="ARBA" id="ARBA00006336"/>
    </source>
</evidence>
<feature type="domain" description="Isochorismatase-like" evidence="10">
    <location>
        <begin position="239"/>
        <end position="316"/>
    </location>
</feature>
<feature type="region of interest" description="Disordered" evidence="8">
    <location>
        <begin position="38"/>
        <end position="57"/>
    </location>
</feature>
<keyword evidence="3" id="KW-0479">Metal-binding</keyword>